<accession>A0A1X7P0V3</accession>
<organism evidence="1 2">
    <name type="scientific">Rathayibacter oskolensis</name>
    <dbReference type="NCBI Taxonomy" id="1891671"/>
    <lineage>
        <taxon>Bacteria</taxon>
        <taxon>Bacillati</taxon>
        <taxon>Actinomycetota</taxon>
        <taxon>Actinomycetes</taxon>
        <taxon>Micrococcales</taxon>
        <taxon>Microbacteriaceae</taxon>
        <taxon>Rathayibacter</taxon>
    </lineage>
</organism>
<dbReference type="AlphaFoldDB" id="A0A1X7P0V3"/>
<dbReference type="GO" id="GO:0016787">
    <property type="term" value="F:hydrolase activity"/>
    <property type="evidence" value="ECO:0007669"/>
    <property type="project" value="UniProtKB-KW"/>
</dbReference>
<evidence type="ECO:0000313" key="2">
    <source>
        <dbReference type="Proteomes" id="UP000193711"/>
    </source>
</evidence>
<proteinExistence type="predicted"/>
<dbReference type="SUPFAM" id="SSF75005">
    <property type="entry name" value="Arabinanase/levansucrase/invertase"/>
    <property type="match status" value="1"/>
</dbReference>
<name>A0A1X7P0V3_9MICO</name>
<dbReference type="RefSeq" id="WP_208856944.1">
    <property type="nucleotide sequence ID" value="NZ_FXBM01000002.1"/>
</dbReference>
<keyword evidence="2" id="KW-1185">Reference proteome</keyword>
<dbReference type="Proteomes" id="UP000193711">
    <property type="component" value="Unassembled WGS sequence"/>
</dbReference>
<dbReference type="InterPro" id="IPR023296">
    <property type="entry name" value="Glyco_hydro_beta-prop_sf"/>
</dbReference>
<gene>
    <name evidence="1" type="ORF">SAMN06295885_2358</name>
</gene>
<dbReference type="STRING" id="1891671.SAMN06295885_2358"/>
<dbReference type="EMBL" id="FXBM01000002">
    <property type="protein sequence ID" value="SMH44371.1"/>
    <property type="molecule type" value="Genomic_DNA"/>
</dbReference>
<sequence length="346" mass="37663">MSRPLPLRDDAFAEPYRDPVLDGPTDPVLVADPLRGEWLLFYTQRRASLDLPGVQWVHGSRIGVAASTDGGASWRYRGTVAGLDAGLSADPATLWAPDIVRIGDRWQMFVTRIDGTPDDWSGRAAIAVFDSEDLVRWRPRGEIDLGSDRVIDAAVARTGDGRWRLWFKDERRGSTTGVAVSDDPADPSSWHVEGVAIDGRPHEGPKVFELSGRFWMIVDEWRGLAVHHSPDGATEWRRQREAEGLILTAPERTADGAPVAARHADVVPLGHDRALVVYFTHPKWDGVELADMPPTASRRRSHIRSAVLTVVDGVLVCSGDAVAAPVHAQPREAAGGPRPDGCAIGA</sequence>
<keyword evidence="1" id="KW-0378">Hydrolase</keyword>
<protein>
    <submittedName>
        <fullName evidence="1">Glycosyl hydrolases family 43</fullName>
    </submittedName>
</protein>
<dbReference type="Gene3D" id="2.115.10.20">
    <property type="entry name" value="Glycosyl hydrolase domain, family 43"/>
    <property type="match status" value="1"/>
</dbReference>
<evidence type="ECO:0000313" key="1">
    <source>
        <dbReference type="EMBL" id="SMH44371.1"/>
    </source>
</evidence>
<reference evidence="2" key="1">
    <citation type="submission" date="2017-04" db="EMBL/GenBank/DDBJ databases">
        <authorList>
            <person name="Varghese N."/>
            <person name="Submissions S."/>
        </authorList>
    </citation>
    <scope>NUCLEOTIDE SEQUENCE [LARGE SCALE GENOMIC DNA]</scope>
    <source>
        <strain evidence="2">VKM Ac-2121</strain>
    </source>
</reference>